<dbReference type="RefSeq" id="WP_355402376.1">
    <property type="nucleotide sequence ID" value="NZ_JBEGHN010000002.1"/>
</dbReference>
<dbReference type="Proteomes" id="UP001550210">
    <property type="component" value="Unassembled WGS sequence"/>
</dbReference>
<accession>A0ABV2V792</accession>
<sequence length="42" mass="4522">MTGIPVALHPAIADSALAEIMLLLTVLAPAERHRRPPLPGRR</sequence>
<comment type="caution">
    <text evidence="1">The sequence shown here is derived from an EMBL/GenBank/DDBJ whole genome shotgun (WGS) entry which is preliminary data.</text>
</comment>
<reference evidence="1 2" key="1">
    <citation type="submission" date="2024-06" db="EMBL/GenBank/DDBJ databases">
        <title>The Natural Products Discovery Center: Release of the First 8490 Sequenced Strains for Exploring Actinobacteria Biosynthetic Diversity.</title>
        <authorList>
            <person name="Kalkreuter E."/>
            <person name="Kautsar S.A."/>
            <person name="Yang D."/>
            <person name="Bader C.D."/>
            <person name="Teijaro C.N."/>
            <person name="Fluegel L."/>
            <person name="Davis C.M."/>
            <person name="Simpson J.R."/>
            <person name="Lauterbach L."/>
            <person name="Steele A.D."/>
            <person name="Gui C."/>
            <person name="Meng S."/>
            <person name="Li G."/>
            <person name="Viehrig K."/>
            <person name="Ye F."/>
            <person name="Su P."/>
            <person name="Kiefer A.F."/>
            <person name="Nichols A."/>
            <person name="Cepeda A.J."/>
            <person name="Yan W."/>
            <person name="Fan B."/>
            <person name="Jiang Y."/>
            <person name="Adhikari A."/>
            <person name="Zheng C.-J."/>
            <person name="Schuster L."/>
            <person name="Cowan T.M."/>
            <person name="Smanski M.J."/>
            <person name="Chevrette M.G."/>
            <person name="De Carvalho L.P.S."/>
            <person name="Shen B."/>
        </authorList>
    </citation>
    <scope>NUCLEOTIDE SEQUENCE [LARGE SCALE GENOMIC DNA]</scope>
    <source>
        <strain evidence="1 2">NPDC006434</strain>
    </source>
</reference>
<protein>
    <submittedName>
        <fullName evidence="1">Uncharacterized protein</fullName>
    </submittedName>
</protein>
<dbReference type="EMBL" id="JBEXPZ010000057">
    <property type="protein sequence ID" value="MET9849692.1"/>
    <property type="molecule type" value="Genomic_DNA"/>
</dbReference>
<evidence type="ECO:0000313" key="1">
    <source>
        <dbReference type="EMBL" id="MET9849692.1"/>
    </source>
</evidence>
<keyword evidence="2" id="KW-1185">Reference proteome</keyword>
<proteinExistence type="predicted"/>
<gene>
    <name evidence="1" type="ORF">ABZZ21_35140</name>
</gene>
<name>A0ABV2V792_9ACTN</name>
<evidence type="ECO:0000313" key="2">
    <source>
        <dbReference type="Proteomes" id="UP001550210"/>
    </source>
</evidence>
<organism evidence="1 2">
    <name type="scientific">Streptomyces ossamyceticus</name>
    <dbReference type="NCBI Taxonomy" id="249581"/>
    <lineage>
        <taxon>Bacteria</taxon>
        <taxon>Bacillati</taxon>
        <taxon>Actinomycetota</taxon>
        <taxon>Actinomycetes</taxon>
        <taxon>Kitasatosporales</taxon>
        <taxon>Streptomycetaceae</taxon>
        <taxon>Streptomyces</taxon>
    </lineage>
</organism>